<dbReference type="RefSeq" id="YP_717774.1">
    <property type="nucleotide sequence ID" value="NC_008296.2"/>
</dbReference>
<sequence length="73" mass="8256">MAIEKVSQAEMAQSFKTRYESLIEENKKLAAKIKENEITALKLQGALETLEYLAQDDETMSHPPDEVDEVDAE</sequence>
<keyword evidence="1" id="KW-0175">Coiled coil</keyword>
<dbReference type="KEGG" id="vg:4239006"/>
<dbReference type="OrthoDB" id="26813at10239"/>
<proteinExistence type="predicted"/>
<organismHost>
    <name type="scientific">Synechococcus</name>
    <dbReference type="NCBI Taxonomy" id="1129"/>
</organismHost>
<name>Q0QZC1_BPSYS</name>
<evidence type="ECO:0000256" key="1">
    <source>
        <dbReference type="SAM" id="Coils"/>
    </source>
</evidence>
<evidence type="ECO:0000313" key="4">
    <source>
        <dbReference type="Proteomes" id="UP000000909"/>
    </source>
</evidence>
<organism evidence="3 4">
    <name type="scientific">Synechococcus phage syn9</name>
    <dbReference type="NCBI Taxonomy" id="382359"/>
    <lineage>
        <taxon>Viruses</taxon>
        <taxon>Duplodnaviria</taxon>
        <taxon>Heunggongvirae</taxon>
        <taxon>Uroviricota</taxon>
        <taxon>Caudoviricetes</taxon>
        <taxon>Pantevenvirales</taxon>
        <taxon>Kyanoviridae</taxon>
        <taxon>Ormenosvirus</taxon>
        <taxon>Ormenosvirus syn9</taxon>
    </lineage>
</organism>
<dbReference type="EMBL" id="DQ149023">
    <property type="protein sequence ID" value="ABA47076.1"/>
    <property type="molecule type" value="Genomic_DNA"/>
</dbReference>
<reference evidence="3 4" key="1">
    <citation type="journal article" date="2007" name="Environ. Microbiol.">
        <title>Genomic and structural analysis of Syn9, a cyanophage infecting marine Prochlorococcus and Synechococcus.</title>
        <authorList>
            <person name="Weigele P.R."/>
            <person name="Pope W.H."/>
            <person name="Pedulla M.L."/>
            <person name="Houtz J.M."/>
            <person name="Smith A.L."/>
            <person name="Conway J.F."/>
            <person name="King J."/>
            <person name="Hatfull G.F."/>
            <person name="Lawrence J.G."/>
            <person name="Hendrix R.W."/>
        </authorList>
    </citation>
    <scope>NUCLEOTIDE SEQUENCE</scope>
</reference>
<evidence type="ECO:0000313" key="3">
    <source>
        <dbReference type="EMBL" id="ABA47076.1"/>
    </source>
</evidence>
<dbReference type="GeneID" id="4239006"/>
<evidence type="ECO:0000256" key="2">
    <source>
        <dbReference type="SAM" id="MobiDB-lite"/>
    </source>
</evidence>
<dbReference type="Proteomes" id="UP000000909">
    <property type="component" value="Segment"/>
</dbReference>
<protein>
    <submittedName>
        <fullName evidence="3">Gp107</fullName>
    </submittedName>
</protein>
<accession>Q0QZC1</accession>
<feature type="coiled-coil region" evidence="1">
    <location>
        <begin position="12"/>
        <end position="39"/>
    </location>
</feature>
<keyword evidence="4" id="KW-1185">Reference proteome</keyword>
<feature type="region of interest" description="Disordered" evidence="2">
    <location>
        <begin position="54"/>
        <end position="73"/>
    </location>
</feature>